<feature type="domain" description="AraC effector-binding" evidence="1">
    <location>
        <begin position="1"/>
        <end position="157"/>
    </location>
</feature>
<dbReference type="RefSeq" id="WP_211143777.1">
    <property type="nucleotide sequence ID" value="NZ_JAEEGB010000026.1"/>
</dbReference>
<dbReference type="SMART" id="SM00871">
    <property type="entry name" value="AraC_E_bind"/>
    <property type="match status" value="1"/>
</dbReference>
<dbReference type="PANTHER" id="PTHR36444:SF3">
    <property type="entry name" value="TRANSCRIPTIONAL ACTIVATOR, PUTATIVE-RELATED"/>
    <property type="match status" value="1"/>
</dbReference>
<dbReference type="SUPFAM" id="SSF55136">
    <property type="entry name" value="Probable bacterial effector-binding domain"/>
    <property type="match status" value="1"/>
</dbReference>
<sequence>MNCRVVDKKGFKIIGKCKKVTTDCGKQFETIPKFWEESYNNGLCEKLFKIAGSLGVLGVCTDFEHEKGEFTYVIAVEKLKAEVPDDLIEKEIPAATWAVFEAVGPIPGALQEVWKRIFSEWFPATGYEHADAPELEIYLPGNPNDSNYKCEIWIPIIKK</sequence>
<protein>
    <submittedName>
        <fullName evidence="2">AraC family transcriptional regulator</fullName>
    </submittedName>
</protein>
<proteinExistence type="predicted"/>
<evidence type="ECO:0000313" key="3">
    <source>
        <dbReference type="Proteomes" id="UP000622687"/>
    </source>
</evidence>
<reference evidence="2" key="1">
    <citation type="submission" date="2020-12" db="EMBL/GenBank/DDBJ databases">
        <title>Clostridium thailandense sp. nov., a novel acetogenic bacterium isolated from peat land soil in Thailand.</title>
        <authorList>
            <person name="Chaikitkaew S."/>
            <person name="Birkeland N.K."/>
        </authorList>
    </citation>
    <scope>NUCLEOTIDE SEQUENCE</scope>
    <source>
        <strain evidence="2">DSM 17425</strain>
    </source>
</reference>
<dbReference type="PANTHER" id="PTHR36444">
    <property type="entry name" value="TRANSCRIPTIONAL REGULATOR PROTEIN YOBU-RELATED"/>
    <property type="match status" value="1"/>
</dbReference>
<dbReference type="InterPro" id="IPR053182">
    <property type="entry name" value="YobU-like_regulator"/>
</dbReference>
<organism evidence="2 3">
    <name type="scientific">Clostridium aciditolerans</name>
    <dbReference type="NCBI Taxonomy" id="339861"/>
    <lineage>
        <taxon>Bacteria</taxon>
        <taxon>Bacillati</taxon>
        <taxon>Bacillota</taxon>
        <taxon>Clostridia</taxon>
        <taxon>Eubacteriales</taxon>
        <taxon>Clostridiaceae</taxon>
        <taxon>Clostridium</taxon>
    </lineage>
</organism>
<dbReference type="EMBL" id="JAEEGB010000026">
    <property type="protein sequence ID" value="MBI6874393.1"/>
    <property type="molecule type" value="Genomic_DNA"/>
</dbReference>
<evidence type="ECO:0000259" key="1">
    <source>
        <dbReference type="SMART" id="SM00871"/>
    </source>
</evidence>
<dbReference type="InterPro" id="IPR011256">
    <property type="entry name" value="Reg_factor_effector_dom_sf"/>
</dbReference>
<dbReference type="InterPro" id="IPR029442">
    <property type="entry name" value="GyrI-like"/>
</dbReference>
<comment type="caution">
    <text evidence="2">The sequence shown here is derived from an EMBL/GenBank/DDBJ whole genome shotgun (WGS) entry which is preliminary data.</text>
</comment>
<gene>
    <name evidence="2" type="ORF">I6U51_17105</name>
</gene>
<name>A0A934M6B2_9CLOT</name>
<dbReference type="Proteomes" id="UP000622687">
    <property type="component" value="Unassembled WGS sequence"/>
</dbReference>
<keyword evidence="3" id="KW-1185">Reference proteome</keyword>
<accession>A0A934M6B2</accession>
<dbReference type="Pfam" id="PF06445">
    <property type="entry name" value="GyrI-like"/>
    <property type="match status" value="1"/>
</dbReference>
<dbReference type="Gene3D" id="3.20.80.10">
    <property type="entry name" value="Regulatory factor, effector binding domain"/>
    <property type="match status" value="1"/>
</dbReference>
<dbReference type="AlphaFoldDB" id="A0A934M6B2"/>
<evidence type="ECO:0000313" key="2">
    <source>
        <dbReference type="EMBL" id="MBI6874393.1"/>
    </source>
</evidence>
<dbReference type="InterPro" id="IPR010499">
    <property type="entry name" value="AraC_E-bd"/>
</dbReference>